<keyword evidence="2" id="KW-0560">Oxidoreductase</keyword>
<evidence type="ECO:0000313" key="7">
    <source>
        <dbReference type="EMBL" id="QBD80419.1"/>
    </source>
</evidence>
<comment type="similarity">
    <text evidence="1">Belongs to the HIBADH-related family.</text>
</comment>
<dbReference type="Gene3D" id="3.40.50.720">
    <property type="entry name" value="NAD(P)-binding Rossmann-like Domain"/>
    <property type="match status" value="1"/>
</dbReference>
<feature type="domain" description="6-phosphogluconate dehydrogenase NADP-binding" evidence="5">
    <location>
        <begin position="4"/>
        <end position="166"/>
    </location>
</feature>
<dbReference type="PIRSF" id="PIRSF000103">
    <property type="entry name" value="HIBADH"/>
    <property type="match status" value="1"/>
</dbReference>
<evidence type="ECO:0000256" key="1">
    <source>
        <dbReference type="ARBA" id="ARBA00009080"/>
    </source>
</evidence>
<evidence type="ECO:0000259" key="6">
    <source>
        <dbReference type="Pfam" id="PF14833"/>
    </source>
</evidence>
<dbReference type="OrthoDB" id="9786703at2"/>
<dbReference type="SUPFAM" id="SSF51735">
    <property type="entry name" value="NAD(P)-binding Rossmann-fold domains"/>
    <property type="match status" value="1"/>
</dbReference>
<dbReference type="EMBL" id="CP035758">
    <property type="protein sequence ID" value="QBD80419.1"/>
    <property type="molecule type" value="Genomic_DNA"/>
</dbReference>
<dbReference type="AlphaFoldDB" id="A0A4P6JXE4"/>
<evidence type="ECO:0000259" key="5">
    <source>
        <dbReference type="Pfam" id="PF03446"/>
    </source>
</evidence>
<organism evidence="7 8">
    <name type="scientific">Ktedonosporobacter rubrisoli</name>
    <dbReference type="NCBI Taxonomy" id="2509675"/>
    <lineage>
        <taxon>Bacteria</taxon>
        <taxon>Bacillati</taxon>
        <taxon>Chloroflexota</taxon>
        <taxon>Ktedonobacteria</taxon>
        <taxon>Ktedonobacterales</taxon>
        <taxon>Ktedonosporobacteraceae</taxon>
        <taxon>Ktedonosporobacter</taxon>
    </lineage>
</organism>
<dbReference type="InterPro" id="IPR006115">
    <property type="entry name" value="6PGDH_NADP-bd"/>
</dbReference>
<dbReference type="Proteomes" id="UP000290365">
    <property type="component" value="Chromosome"/>
</dbReference>
<dbReference type="GO" id="GO:0051287">
    <property type="term" value="F:NAD binding"/>
    <property type="evidence" value="ECO:0007669"/>
    <property type="project" value="InterPro"/>
</dbReference>
<keyword evidence="3" id="KW-0520">NAD</keyword>
<dbReference type="GO" id="GO:0050661">
    <property type="term" value="F:NADP binding"/>
    <property type="evidence" value="ECO:0007669"/>
    <property type="project" value="InterPro"/>
</dbReference>
<dbReference type="SUPFAM" id="SSF48179">
    <property type="entry name" value="6-phosphogluconate dehydrogenase C-terminal domain-like"/>
    <property type="match status" value="1"/>
</dbReference>
<evidence type="ECO:0000256" key="2">
    <source>
        <dbReference type="ARBA" id="ARBA00023002"/>
    </source>
</evidence>
<accession>A0A4P6JXE4</accession>
<dbReference type="Pfam" id="PF14833">
    <property type="entry name" value="NAD_binding_11"/>
    <property type="match status" value="1"/>
</dbReference>
<evidence type="ECO:0000256" key="4">
    <source>
        <dbReference type="PIRSR" id="PIRSR000103-1"/>
    </source>
</evidence>
<dbReference type="PANTHER" id="PTHR43060:SF15">
    <property type="entry name" value="3-HYDROXYISOBUTYRATE DEHYDROGENASE-LIKE 1, MITOCHONDRIAL-RELATED"/>
    <property type="match status" value="1"/>
</dbReference>
<dbReference type="Gene3D" id="1.10.1040.10">
    <property type="entry name" value="N-(1-d-carboxylethyl)-l-norvaline Dehydrogenase, domain 2"/>
    <property type="match status" value="1"/>
</dbReference>
<proteinExistence type="inferred from homology"/>
<evidence type="ECO:0000313" key="8">
    <source>
        <dbReference type="Proteomes" id="UP000290365"/>
    </source>
</evidence>
<evidence type="ECO:0000256" key="3">
    <source>
        <dbReference type="ARBA" id="ARBA00023027"/>
    </source>
</evidence>
<feature type="domain" description="3-hydroxyisobutyrate dehydrogenase-like NAD-binding" evidence="6">
    <location>
        <begin position="169"/>
        <end position="286"/>
    </location>
</feature>
<dbReference type="InterPro" id="IPR036291">
    <property type="entry name" value="NAD(P)-bd_dom_sf"/>
</dbReference>
<name>A0A4P6JXE4_KTERU</name>
<dbReference type="RefSeq" id="WP_129891483.1">
    <property type="nucleotide sequence ID" value="NZ_CP035758.1"/>
</dbReference>
<protein>
    <submittedName>
        <fullName evidence="7">NAD(P)-dependent oxidoreductase</fullName>
    </submittedName>
</protein>
<dbReference type="PANTHER" id="PTHR43060">
    <property type="entry name" value="3-HYDROXYISOBUTYRATE DEHYDROGENASE-LIKE 1, MITOCHONDRIAL-RELATED"/>
    <property type="match status" value="1"/>
</dbReference>
<keyword evidence="8" id="KW-1185">Reference proteome</keyword>
<dbReference type="KEGG" id="kbs:EPA93_32385"/>
<reference evidence="7 8" key="1">
    <citation type="submission" date="2019-01" db="EMBL/GenBank/DDBJ databases">
        <title>Ktedonosporobacter rubrisoli SCAWS-G2.</title>
        <authorList>
            <person name="Huang Y."/>
            <person name="Yan B."/>
        </authorList>
    </citation>
    <scope>NUCLEOTIDE SEQUENCE [LARGE SCALE GENOMIC DNA]</scope>
    <source>
        <strain evidence="7 8">SCAWS-G2</strain>
    </source>
</reference>
<dbReference type="InterPro" id="IPR013328">
    <property type="entry name" value="6PGD_dom2"/>
</dbReference>
<dbReference type="GO" id="GO:0016491">
    <property type="term" value="F:oxidoreductase activity"/>
    <property type="evidence" value="ECO:0007669"/>
    <property type="project" value="UniProtKB-KW"/>
</dbReference>
<sequence>MKQRVGVIGLGAIGKPLASHLLQEGYPVFACPHRDHAPIEELERQGAQRLASPLELAAHTDIILILVPDAPQVEEVCFGTQGLIAGKKVDQALTVVVMSTIAPLAMQSIGKRLKELDICVLDAPISGGPSRAASGELTMMVGGDEDLLAQHREVLSAVSSHIIHMGPLGHGEIAKVANNMIIGTLMPVLAEALTLAAKLGADVEKVREAITTSSGGNYLLEKWLPQTILRDKYEVGFALDLMLKDLRVALATAQALGIPTFATGLSAQLFAQAQGLGYGQKDYSAVSLLYQDAGHVTIASGSERPREA</sequence>
<feature type="active site" evidence="4">
    <location>
        <position position="175"/>
    </location>
</feature>
<dbReference type="InterPro" id="IPR029154">
    <property type="entry name" value="HIBADH-like_NADP-bd"/>
</dbReference>
<dbReference type="InterPro" id="IPR008927">
    <property type="entry name" value="6-PGluconate_DH-like_C_sf"/>
</dbReference>
<dbReference type="Pfam" id="PF03446">
    <property type="entry name" value="NAD_binding_2"/>
    <property type="match status" value="1"/>
</dbReference>
<gene>
    <name evidence="7" type="ORF">EPA93_32385</name>
</gene>
<dbReference type="InterPro" id="IPR015815">
    <property type="entry name" value="HIBADH-related"/>
</dbReference>